<organism evidence="1 2">
    <name type="scientific">Paractinoplanes ferrugineus</name>
    <dbReference type="NCBI Taxonomy" id="113564"/>
    <lineage>
        <taxon>Bacteria</taxon>
        <taxon>Bacillati</taxon>
        <taxon>Actinomycetota</taxon>
        <taxon>Actinomycetes</taxon>
        <taxon>Micromonosporales</taxon>
        <taxon>Micromonosporaceae</taxon>
        <taxon>Paractinoplanes</taxon>
    </lineage>
</organism>
<dbReference type="AlphaFoldDB" id="A0A919IV56"/>
<evidence type="ECO:0000313" key="1">
    <source>
        <dbReference type="EMBL" id="GIE08774.1"/>
    </source>
</evidence>
<protein>
    <submittedName>
        <fullName evidence="1">Uncharacterized protein</fullName>
    </submittedName>
</protein>
<name>A0A919IV56_9ACTN</name>
<proteinExistence type="predicted"/>
<sequence length="160" mass="15265">MRSLGMLQIAGGVVAAGIVAAGTTALTGSGVSFAGGSTPGVTGDNQFIGGTVTQVINGATINSVTLTTDGTGSHTTRIVVVVAGANGKTLTITPTGGTLTAPATQWSCSGNISGGPILHASAPAVVLTAATSTVTCDTMDTTPVAAGYYAGITNVGLAIA</sequence>
<comment type="caution">
    <text evidence="1">The sequence shown here is derived from an EMBL/GenBank/DDBJ whole genome shotgun (WGS) entry which is preliminary data.</text>
</comment>
<keyword evidence="2" id="KW-1185">Reference proteome</keyword>
<evidence type="ECO:0000313" key="2">
    <source>
        <dbReference type="Proteomes" id="UP000598174"/>
    </source>
</evidence>
<accession>A0A919IV56</accession>
<dbReference type="EMBL" id="BOMM01000003">
    <property type="protein sequence ID" value="GIE08774.1"/>
    <property type="molecule type" value="Genomic_DNA"/>
</dbReference>
<gene>
    <name evidence="1" type="ORF">Afe05nite_06140</name>
</gene>
<dbReference type="Proteomes" id="UP000598174">
    <property type="component" value="Unassembled WGS sequence"/>
</dbReference>
<reference evidence="1" key="1">
    <citation type="submission" date="2021-01" db="EMBL/GenBank/DDBJ databases">
        <title>Whole genome shotgun sequence of Actinoplanes ferrugineus NBRC 15555.</title>
        <authorList>
            <person name="Komaki H."/>
            <person name="Tamura T."/>
        </authorList>
    </citation>
    <scope>NUCLEOTIDE SEQUENCE</scope>
    <source>
        <strain evidence="1">NBRC 15555</strain>
    </source>
</reference>